<keyword evidence="3" id="KW-1185">Reference proteome</keyword>
<dbReference type="KEGG" id="sroi:IAG44_23600"/>
<dbReference type="InterPro" id="IPR010982">
    <property type="entry name" value="Lambda_DNA-bd_dom_sf"/>
</dbReference>
<dbReference type="PROSITE" id="PS50943">
    <property type="entry name" value="HTH_CROC1"/>
    <property type="match status" value="1"/>
</dbReference>
<dbReference type="Pfam" id="PF13560">
    <property type="entry name" value="HTH_31"/>
    <property type="match status" value="1"/>
</dbReference>
<dbReference type="SMART" id="SM00530">
    <property type="entry name" value="HTH_XRE"/>
    <property type="match status" value="1"/>
</dbReference>
<evidence type="ECO:0000313" key="2">
    <source>
        <dbReference type="EMBL" id="QNP72105.1"/>
    </source>
</evidence>
<protein>
    <submittedName>
        <fullName evidence="2">Helix-turn-helix transcriptional regulator</fullName>
    </submittedName>
</protein>
<dbReference type="Gene3D" id="1.10.260.40">
    <property type="entry name" value="lambda repressor-like DNA-binding domains"/>
    <property type="match status" value="1"/>
</dbReference>
<evidence type="ECO:0000259" key="1">
    <source>
        <dbReference type="PROSITE" id="PS50943"/>
    </source>
</evidence>
<gene>
    <name evidence="2" type="ORF">IAG44_23600</name>
</gene>
<dbReference type="RefSeq" id="WP_187749062.1">
    <property type="nucleotide sequence ID" value="NZ_CP060828.1"/>
</dbReference>
<organism evidence="2 3">
    <name type="scientific">Streptomyces roseirectus</name>
    <dbReference type="NCBI Taxonomy" id="2768066"/>
    <lineage>
        <taxon>Bacteria</taxon>
        <taxon>Bacillati</taxon>
        <taxon>Actinomycetota</taxon>
        <taxon>Actinomycetes</taxon>
        <taxon>Kitasatosporales</taxon>
        <taxon>Streptomycetaceae</taxon>
        <taxon>Streptomyces</taxon>
    </lineage>
</organism>
<dbReference type="GO" id="GO:0003677">
    <property type="term" value="F:DNA binding"/>
    <property type="evidence" value="ECO:0007669"/>
    <property type="project" value="InterPro"/>
</dbReference>
<dbReference type="EMBL" id="CP060828">
    <property type="protein sequence ID" value="QNP72105.1"/>
    <property type="molecule type" value="Genomic_DNA"/>
</dbReference>
<evidence type="ECO:0000313" key="3">
    <source>
        <dbReference type="Proteomes" id="UP000516052"/>
    </source>
</evidence>
<dbReference type="Pfam" id="PF19054">
    <property type="entry name" value="DUF5753"/>
    <property type="match status" value="1"/>
</dbReference>
<proteinExistence type="predicted"/>
<dbReference type="SUPFAM" id="SSF47413">
    <property type="entry name" value="lambda repressor-like DNA-binding domains"/>
    <property type="match status" value="1"/>
</dbReference>
<dbReference type="InterPro" id="IPR043917">
    <property type="entry name" value="DUF5753"/>
</dbReference>
<name>A0A7H0IH39_9ACTN</name>
<dbReference type="CDD" id="cd00093">
    <property type="entry name" value="HTH_XRE"/>
    <property type="match status" value="1"/>
</dbReference>
<accession>A0A7H0IH39</accession>
<dbReference type="AlphaFoldDB" id="A0A7H0IH39"/>
<sequence>MGEATSARRRRVGAQLRQWRLAEGLTLQEVADRLEVSLATASRWETGRTKVSLDTYSRLADLYRVGVDERVYFERLCRDADEPGWWMRYADLLSDGLRNFVELESQALREFCYNTALVPGLVQTSDYRRAVNAAFGLDPQKVERDADMTIARQAILTRSTPPFEGHVVIHEVALHQVFEGRPHIMRDQLRRLRELSDRPNMTVQIIPMHRSVHIGSLGAFITLGYDGGNSTVYYEMLSSQLMINDPEEVDVHLEAEKELITKVALSPDESARKLEELIG</sequence>
<reference evidence="2 3" key="1">
    <citation type="submission" date="2020-08" db="EMBL/GenBank/DDBJ databases">
        <title>A novel species.</title>
        <authorList>
            <person name="Gao J."/>
        </authorList>
    </citation>
    <scope>NUCLEOTIDE SEQUENCE [LARGE SCALE GENOMIC DNA]</scope>
    <source>
        <strain evidence="2 3">CRXT-G-22</strain>
    </source>
</reference>
<dbReference type="Proteomes" id="UP000516052">
    <property type="component" value="Chromosome"/>
</dbReference>
<dbReference type="InterPro" id="IPR001387">
    <property type="entry name" value="Cro/C1-type_HTH"/>
</dbReference>
<feature type="domain" description="HTH cro/C1-type" evidence="1">
    <location>
        <begin position="16"/>
        <end position="70"/>
    </location>
</feature>